<proteinExistence type="predicted"/>
<evidence type="ECO:0000313" key="3">
    <source>
        <dbReference type="EMBL" id="TSK22585.1"/>
    </source>
</evidence>
<protein>
    <submittedName>
        <fullName evidence="3">Serglycin</fullName>
    </submittedName>
</protein>
<keyword evidence="2" id="KW-0732">Signal</keyword>
<evidence type="ECO:0000256" key="1">
    <source>
        <dbReference type="SAM" id="MobiDB-lite"/>
    </source>
</evidence>
<comment type="caution">
    <text evidence="3">The sequence shown here is derived from an EMBL/GenBank/DDBJ whole genome shotgun (WGS) entry which is preliminary data.</text>
</comment>
<dbReference type="EMBL" id="VCAZ01000006">
    <property type="protein sequence ID" value="TSK22585.1"/>
    <property type="molecule type" value="Genomic_DNA"/>
</dbReference>
<sequence length="146" mass="16181">MRLILSALILTYLLADNVLGAPQKGRYSWLKCNPDGQNANCIEKKGLSFNLFGKPQRISSRAVKDMDPVESSEESSETEESGDGSGDIFNVLFPESRRVHDSGPEKSIQNEPEGSGAELKYDNDIFPAFRNSKLSDKDLREDNIIA</sequence>
<feature type="signal peptide" evidence="2">
    <location>
        <begin position="1"/>
        <end position="20"/>
    </location>
</feature>
<name>A0A556TMI8_BAGYA</name>
<feature type="region of interest" description="Disordered" evidence="1">
    <location>
        <begin position="60"/>
        <end position="122"/>
    </location>
</feature>
<dbReference type="AlphaFoldDB" id="A0A556TMI8"/>
<gene>
    <name evidence="3" type="ORF">Baya_1943</name>
</gene>
<dbReference type="Pfam" id="PF04360">
    <property type="entry name" value="Serglycin"/>
    <property type="match status" value="1"/>
</dbReference>
<dbReference type="OrthoDB" id="9884289at2759"/>
<evidence type="ECO:0000313" key="4">
    <source>
        <dbReference type="Proteomes" id="UP000319801"/>
    </source>
</evidence>
<organism evidence="3 4">
    <name type="scientific">Bagarius yarrelli</name>
    <name type="common">Goonch</name>
    <name type="synonym">Bagrus yarrelli</name>
    <dbReference type="NCBI Taxonomy" id="175774"/>
    <lineage>
        <taxon>Eukaryota</taxon>
        <taxon>Metazoa</taxon>
        <taxon>Chordata</taxon>
        <taxon>Craniata</taxon>
        <taxon>Vertebrata</taxon>
        <taxon>Euteleostomi</taxon>
        <taxon>Actinopterygii</taxon>
        <taxon>Neopterygii</taxon>
        <taxon>Teleostei</taxon>
        <taxon>Ostariophysi</taxon>
        <taxon>Siluriformes</taxon>
        <taxon>Sisoridae</taxon>
        <taxon>Sisorinae</taxon>
        <taxon>Bagarius</taxon>
    </lineage>
</organism>
<feature type="chain" id="PRO_5021709793" evidence="2">
    <location>
        <begin position="21"/>
        <end position="146"/>
    </location>
</feature>
<dbReference type="Proteomes" id="UP000319801">
    <property type="component" value="Unassembled WGS sequence"/>
</dbReference>
<keyword evidence="4" id="KW-1185">Reference proteome</keyword>
<feature type="compositionally biased region" description="Basic and acidic residues" evidence="1">
    <location>
        <begin position="95"/>
        <end position="104"/>
    </location>
</feature>
<evidence type="ECO:0000256" key="2">
    <source>
        <dbReference type="SAM" id="SignalP"/>
    </source>
</evidence>
<dbReference type="InterPro" id="IPR007455">
    <property type="entry name" value="Serglycin"/>
</dbReference>
<feature type="compositionally biased region" description="Acidic residues" evidence="1">
    <location>
        <begin position="68"/>
        <end position="82"/>
    </location>
</feature>
<accession>A0A556TMI8</accession>
<reference evidence="3 4" key="1">
    <citation type="journal article" date="2019" name="Genome Biol. Evol.">
        <title>Whole-Genome Sequencing of the Giant Devil Catfish, Bagarius yarrelli.</title>
        <authorList>
            <person name="Jiang W."/>
            <person name="Lv Y."/>
            <person name="Cheng L."/>
            <person name="Yang K."/>
            <person name="Chao B."/>
            <person name="Wang X."/>
            <person name="Li Y."/>
            <person name="Pan X."/>
            <person name="You X."/>
            <person name="Zhang Y."/>
            <person name="Yang J."/>
            <person name="Li J."/>
            <person name="Zhang X."/>
            <person name="Liu S."/>
            <person name="Sun C."/>
            <person name="Yang J."/>
            <person name="Shi Q."/>
        </authorList>
    </citation>
    <scope>NUCLEOTIDE SEQUENCE [LARGE SCALE GENOMIC DNA]</scope>
    <source>
        <strain evidence="3">JWS20170419001</strain>
        <tissue evidence="3">Muscle</tissue>
    </source>
</reference>